<protein>
    <submittedName>
        <fullName evidence="2">Uncharacterized protein</fullName>
    </submittedName>
</protein>
<gene>
    <name evidence="2" type="ORF">DI536_00255</name>
</gene>
<feature type="transmembrane region" description="Helical" evidence="1">
    <location>
        <begin position="305"/>
        <end position="325"/>
    </location>
</feature>
<feature type="transmembrane region" description="Helical" evidence="1">
    <location>
        <begin position="90"/>
        <end position="117"/>
    </location>
</feature>
<name>A0A2W5TYR7_9BACT</name>
<evidence type="ECO:0000313" key="3">
    <source>
        <dbReference type="Proteomes" id="UP000249061"/>
    </source>
</evidence>
<evidence type="ECO:0000256" key="1">
    <source>
        <dbReference type="SAM" id="Phobius"/>
    </source>
</evidence>
<feature type="transmembrane region" description="Helical" evidence="1">
    <location>
        <begin position="38"/>
        <end position="60"/>
    </location>
</feature>
<proteinExistence type="predicted"/>
<feature type="transmembrane region" description="Helical" evidence="1">
    <location>
        <begin position="271"/>
        <end position="293"/>
    </location>
</feature>
<accession>A0A2W5TYR7</accession>
<dbReference type="AlphaFoldDB" id="A0A2W5TYR7"/>
<keyword evidence="1" id="KW-0472">Membrane</keyword>
<organism evidence="2 3">
    <name type="scientific">Archangium gephyra</name>
    <dbReference type="NCBI Taxonomy" id="48"/>
    <lineage>
        <taxon>Bacteria</taxon>
        <taxon>Pseudomonadati</taxon>
        <taxon>Myxococcota</taxon>
        <taxon>Myxococcia</taxon>
        <taxon>Myxococcales</taxon>
        <taxon>Cystobacterineae</taxon>
        <taxon>Archangiaceae</taxon>
        <taxon>Archangium</taxon>
    </lineage>
</organism>
<comment type="caution">
    <text evidence="2">The sequence shown here is derived from an EMBL/GenBank/DDBJ whole genome shotgun (WGS) entry which is preliminary data.</text>
</comment>
<dbReference type="EMBL" id="QFQP01000001">
    <property type="protein sequence ID" value="PZR18353.1"/>
    <property type="molecule type" value="Genomic_DNA"/>
</dbReference>
<reference evidence="2 3" key="1">
    <citation type="submission" date="2017-08" db="EMBL/GenBank/DDBJ databases">
        <title>Infants hospitalized years apart are colonized by the same room-sourced microbial strains.</title>
        <authorList>
            <person name="Brooks B."/>
            <person name="Olm M.R."/>
            <person name="Firek B.A."/>
            <person name="Baker R."/>
            <person name="Thomas B.C."/>
            <person name="Morowitz M.J."/>
            <person name="Banfield J.F."/>
        </authorList>
    </citation>
    <scope>NUCLEOTIDE SEQUENCE [LARGE SCALE GENOMIC DNA]</scope>
    <source>
        <strain evidence="2">S2_003_000_R2_14</strain>
    </source>
</reference>
<feature type="transmembrane region" description="Helical" evidence="1">
    <location>
        <begin position="151"/>
        <end position="168"/>
    </location>
</feature>
<dbReference type="Proteomes" id="UP000249061">
    <property type="component" value="Unassembled WGS sequence"/>
</dbReference>
<feature type="transmembrane region" description="Helical" evidence="1">
    <location>
        <begin position="129"/>
        <end position="145"/>
    </location>
</feature>
<sequence>MNSTADTWRIDRARAALLRMAEPWFGSLYADRERRVQWMAVFSIITSLALTVVAPLWLLALGPVLLGVPHLVADARYLVIQPGLHKRGGLVWLAALPLVALGFGAPPFIGLLSVVPLVLTANATVKRKLVALAVWAALTLVALRWETPFLLAFLHLHNVIALAWWWAWQPRSRRHWFIPVLTMAALAFLMLGGAEPVLTFFEAWNAPRARTSFGEFVSANAPGLSPTLALRLVLTFAFLQSLHYAVWLRLVPEDARARPAPRPFRESWNALVRDFGVPALAFCGVLAIFIAVWGVVDLSGARYGYLRLAAFHGYLELAVAAWFLVEGRRPVPC</sequence>
<keyword evidence="1" id="KW-1133">Transmembrane helix</keyword>
<keyword evidence="1" id="KW-0812">Transmembrane</keyword>
<feature type="transmembrane region" description="Helical" evidence="1">
    <location>
        <begin position="175"/>
        <end position="194"/>
    </location>
</feature>
<feature type="transmembrane region" description="Helical" evidence="1">
    <location>
        <begin position="228"/>
        <end position="250"/>
    </location>
</feature>
<evidence type="ECO:0000313" key="2">
    <source>
        <dbReference type="EMBL" id="PZR18353.1"/>
    </source>
</evidence>